<dbReference type="Pfam" id="PF00254">
    <property type="entry name" value="FKBP_C"/>
    <property type="match status" value="1"/>
</dbReference>
<accession>A0A1D8B1P3</accession>
<evidence type="ECO:0000256" key="4">
    <source>
        <dbReference type="PROSITE-ProRule" id="PRU00277"/>
    </source>
</evidence>
<sequence>MENITVTGEFGRKPSLAFEGAPSPDLLVEVLHQGDGQVVEAGDTIHCHYYGIVFAGDSDFDNSFDRGGALSFQIGVGMVIPGWDQGLVGKRVGDRVLLSIPAELGYGARGVPQAGIPGGATLVFVTDILGVA</sequence>
<dbReference type="SUPFAM" id="SSF54534">
    <property type="entry name" value="FKBP-like"/>
    <property type="match status" value="1"/>
</dbReference>
<dbReference type="Gene3D" id="3.10.50.40">
    <property type="match status" value="1"/>
</dbReference>
<evidence type="ECO:0000259" key="6">
    <source>
        <dbReference type="PROSITE" id="PS50059"/>
    </source>
</evidence>
<organism evidence="7 8">
    <name type="scientific">Pauljensenia hongkongensis</name>
    <dbReference type="NCBI Taxonomy" id="178339"/>
    <lineage>
        <taxon>Bacteria</taxon>
        <taxon>Bacillati</taxon>
        <taxon>Actinomycetota</taxon>
        <taxon>Actinomycetes</taxon>
        <taxon>Actinomycetales</taxon>
        <taxon>Actinomycetaceae</taxon>
        <taxon>Pauljensenia</taxon>
    </lineage>
</organism>
<name>A0A1D8B1P3_9ACTO</name>
<evidence type="ECO:0000256" key="1">
    <source>
        <dbReference type="ARBA" id="ARBA00000971"/>
    </source>
</evidence>
<protein>
    <recommendedName>
        <fullName evidence="5">Peptidyl-prolyl cis-trans isomerase</fullName>
        <ecNumber evidence="5">5.2.1.8</ecNumber>
    </recommendedName>
</protein>
<dbReference type="EC" id="5.2.1.8" evidence="5"/>
<gene>
    <name evidence="7" type="ORF">BH719_03680</name>
</gene>
<dbReference type="KEGG" id="phon:BH719_03680"/>
<dbReference type="InterPro" id="IPR044609">
    <property type="entry name" value="FKBP2/11"/>
</dbReference>
<dbReference type="PANTHER" id="PTHR45779">
    <property type="entry name" value="PEPTIDYLPROLYL ISOMERASE"/>
    <property type="match status" value="1"/>
</dbReference>
<dbReference type="PANTHER" id="PTHR45779:SF7">
    <property type="entry name" value="PEPTIDYLPROLYL ISOMERASE"/>
    <property type="match status" value="1"/>
</dbReference>
<dbReference type="EMBL" id="CP017298">
    <property type="protein sequence ID" value="AOS47070.1"/>
    <property type="molecule type" value="Genomic_DNA"/>
</dbReference>
<dbReference type="STRING" id="178339.BH719_03680"/>
<dbReference type="InterPro" id="IPR001179">
    <property type="entry name" value="PPIase_FKBP_dom"/>
</dbReference>
<dbReference type="PROSITE" id="PS50059">
    <property type="entry name" value="FKBP_PPIASE"/>
    <property type="match status" value="1"/>
</dbReference>
<evidence type="ECO:0000256" key="5">
    <source>
        <dbReference type="RuleBase" id="RU003915"/>
    </source>
</evidence>
<keyword evidence="2 4" id="KW-0697">Rotamase</keyword>
<evidence type="ECO:0000256" key="2">
    <source>
        <dbReference type="ARBA" id="ARBA00023110"/>
    </source>
</evidence>
<evidence type="ECO:0000313" key="8">
    <source>
        <dbReference type="Proteomes" id="UP000095214"/>
    </source>
</evidence>
<comment type="catalytic activity">
    <reaction evidence="1 4 5">
        <text>[protein]-peptidylproline (omega=180) = [protein]-peptidylproline (omega=0)</text>
        <dbReference type="Rhea" id="RHEA:16237"/>
        <dbReference type="Rhea" id="RHEA-COMP:10747"/>
        <dbReference type="Rhea" id="RHEA-COMP:10748"/>
        <dbReference type="ChEBI" id="CHEBI:83833"/>
        <dbReference type="ChEBI" id="CHEBI:83834"/>
        <dbReference type="EC" id="5.2.1.8"/>
    </reaction>
</comment>
<comment type="similarity">
    <text evidence="5">Belongs to the FKBP-type PPIase family.</text>
</comment>
<proteinExistence type="inferred from homology"/>
<dbReference type="InterPro" id="IPR046357">
    <property type="entry name" value="PPIase_dom_sf"/>
</dbReference>
<evidence type="ECO:0000313" key="7">
    <source>
        <dbReference type="EMBL" id="AOS47070.1"/>
    </source>
</evidence>
<dbReference type="OrthoDB" id="25996at2"/>
<evidence type="ECO:0000256" key="3">
    <source>
        <dbReference type="ARBA" id="ARBA00023235"/>
    </source>
</evidence>
<dbReference type="AlphaFoldDB" id="A0A1D8B1P3"/>
<dbReference type="GO" id="GO:0003755">
    <property type="term" value="F:peptidyl-prolyl cis-trans isomerase activity"/>
    <property type="evidence" value="ECO:0007669"/>
    <property type="project" value="UniProtKB-UniRule"/>
</dbReference>
<feature type="domain" description="PPIase FKBP-type" evidence="6">
    <location>
        <begin position="42"/>
        <end position="132"/>
    </location>
</feature>
<reference evidence="7 8" key="1">
    <citation type="submission" date="2016-09" db="EMBL/GenBank/DDBJ databases">
        <title>Complete genome sequence of Actinomyces hongkongensis HKU8.</title>
        <authorList>
            <person name="Gao Y.-X."/>
            <person name="Zhou Y.-Y."/>
            <person name="Xie Y."/>
            <person name="Wang M."/>
            <person name="Wang S.-J."/>
            <person name="Shen S.-G."/>
        </authorList>
    </citation>
    <scope>NUCLEOTIDE SEQUENCE [LARGE SCALE GENOMIC DNA]</scope>
    <source>
        <strain evidence="7 8">HKU8</strain>
    </source>
</reference>
<dbReference type="Proteomes" id="UP000095214">
    <property type="component" value="Chromosome"/>
</dbReference>
<keyword evidence="3 4" id="KW-0413">Isomerase</keyword>
<keyword evidence="8" id="KW-1185">Reference proteome</keyword>
<dbReference type="RefSeq" id="WP_009743408.1">
    <property type="nucleotide sequence ID" value="NZ_CP017298.1"/>
</dbReference>